<protein>
    <submittedName>
        <fullName evidence="2">Uncharacterized protein</fullName>
    </submittedName>
</protein>
<organism evidence="2">
    <name type="scientific">Siphoviridae sp. ctjKY6</name>
    <dbReference type="NCBI Taxonomy" id="2825631"/>
    <lineage>
        <taxon>Viruses</taxon>
        <taxon>Duplodnaviria</taxon>
        <taxon>Heunggongvirae</taxon>
        <taxon>Uroviricota</taxon>
        <taxon>Caudoviricetes</taxon>
    </lineage>
</organism>
<proteinExistence type="predicted"/>
<feature type="transmembrane region" description="Helical" evidence="1">
    <location>
        <begin position="12"/>
        <end position="32"/>
    </location>
</feature>
<keyword evidence="1" id="KW-1133">Transmembrane helix</keyword>
<dbReference type="EMBL" id="BK016165">
    <property type="protein sequence ID" value="DAF99444.1"/>
    <property type="molecule type" value="Genomic_DNA"/>
</dbReference>
<keyword evidence="1" id="KW-0472">Membrane</keyword>
<sequence length="147" mass="16722">MSNTTTNLNETQLIICVLFIGAIAHLVAYQIWATRGDRGIENYDTRIRPFMWTVWAWPFHYGVFACLLIDYLWGNKAKERKYYEYLGRYYASGMGGGYSAAGLAAPQIGKEAERGDTGSEAHYYYHPASRSFADGGYWGYAQQYHGL</sequence>
<evidence type="ECO:0000256" key="1">
    <source>
        <dbReference type="SAM" id="Phobius"/>
    </source>
</evidence>
<keyword evidence="1" id="KW-0812">Transmembrane</keyword>
<reference evidence="2" key="1">
    <citation type="journal article" date="2021" name="Proc. Natl. Acad. Sci. U.S.A.">
        <title>A Catalog of Tens of Thousands of Viruses from Human Metagenomes Reveals Hidden Associations with Chronic Diseases.</title>
        <authorList>
            <person name="Tisza M.J."/>
            <person name="Buck C.B."/>
        </authorList>
    </citation>
    <scope>NUCLEOTIDE SEQUENCE</scope>
    <source>
        <strain evidence="2">CtjKY6</strain>
    </source>
</reference>
<accession>A0A8S5UYC9</accession>
<name>A0A8S5UYC9_9CAUD</name>
<evidence type="ECO:0000313" key="2">
    <source>
        <dbReference type="EMBL" id="DAF99444.1"/>
    </source>
</evidence>
<feature type="transmembrane region" description="Helical" evidence="1">
    <location>
        <begin position="52"/>
        <end position="73"/>
    </location>
</feature>